<feature type="domain" description="GmrSD restriction endonucleases N-terminal" evidence="1">
    <location>
        <begin position="35"/>
        <end position="185"/>
    </location>
</feature>
<gene>
    <name evidence="2" type="ORF">N4G40_07890</name>
</gene>
<accession>A0ABU5LE23</accession>
<reference evidence="3" key="1">
    <citation type="submission" date="2023-07" db="EMBL/GenBank/DDBJ databases">
        <title>Structural and functional analysis of rice phyllospheric bacteria for their antimicrobial properties and defense elicitation against blast disease.</title>
        <authorList>
            <person name="Sahu K.P."/>
            <person name="Asharani P."/>
            <person name="Kumar M."/>
            <person name="Reddy B."/>
            <person name="Kumar A."/>
        </authorList>
    </citation>
    <scope>NUCLEOTIDE SEQUENCE [LARGE SCALE GENOMIC DNA]</scope>
    <source>
        <strain evidence="3">OsEp_Plm_30P10</strain>
    </source>
</reference>
<dbReference type="InterPro" id="IPR004919">
    <property type="entry name" value="GmrSD_N"/>
</dbReference>
<dbReference type="Proteomes" id="UP001288620">
    <property type="component" value="Unassembled WGS sequence"/>
</dbReference>
<evidence type="ECO:0000313" key="2">
    <source>
        <dbReference type="EMBL" id="MDZ7278194.1"/>
    </source>
</evidence>
<comment type="caution">
    <text evidence="2">The sequence shown here is derived from an EMBL/GenBank/DDBJ whole genome shotgun (WGS) entry which is preliminary data.</text>
</comment>
<dbReference type="RefSeq" id="WP_322542203.1">
    <property type="nucleotide sequence ID" value="NZ_JAOBTT010000001.1"/>
</dbReference>
<keyword evidence="3" id="KW-1185">Reference proteome</keyword>
<sequence length="389" mass="44978">MMDDEKNLKSSLNSLQKKAKERTVKTQQSEFDLESLVKRVIKGSIKLDPDYQRRHRWDVETSSKLVESLMLNIPIPVIFISQDVDVDEEVEDATARFTVIDGQQRLTAITDFFSNKFALQGLEALPELNGSFYKELPPFLIRRLEERTIKCLRIDSTVDSQIKYDIFERLNTGSVKLESQELRNAVARGPFNDLIKDLGREPVFRKLILVNDKDADENTKVRKMEDAELVLRFFSLRNEGFLNLKRGFKDFLTTSLVEFNKKTPHQIDEDKKEFMSYVNFIYENFGQLPFAKYRPTVDGLKKMSNFNAAVYDAVFVGFSNVFSIQDLNDGSEIILASIKDFKNIFYDDDFFNSVSGSVNDFSKVSYRIRAFEGFLNDKNSPLRSFGQHP</sequence>
<organism evidence="2 3">
    <name type="scientific">Pantoea eucrina</name>
    <dbReference type="NCBI Taxonomy" id="472693"/>
    <lineage>
        <taxon>Bacteria</taxon>
        <taxon>Pseudomonadati</taxon>
        <taxon>Pseudomonadota</taxon>
        <taxon>Gammaproteobacteria</taxon>
        <taxon>Enterobacterales</taxon>
        <taxon>Erwiniaceae</taxon>
        <taxon>Pantoea</taxon>
    </lineage>
</organism>
<dbReference type="PANTHER" id="PTHR39639">
    <property type="entry name" value="CHROMOSOME 16, WHOLE GENOME SHOTGUN SEQUENCE"/>
    <property type="match status" value="1"/>
</dbReference>
<dbReference type="Pfam" id="PF03235">
    <property type="entry name" value="GmrSD_N"/>
    <property type="match status" value="1"/>
</dbReference>
<name>A0ABU5LE23_9GAMM</name>
<evidence type="ECO:0000313" key="3">
    <source>
        <dbReference type="Proteomes" id="UP001288620"/>
    </source>
</evidence>
<dbReference type="EMBL" id="JAOBTT010000001">
    <property type="protein sequence ID" value="MDZ7278194.1"/>
    <property type="molecule type" value="Genomic_DNA"/>
</dbReference>
<proteinExistence type="predicted"/>
<evidence type="ECO:0000259" key="1">
    <source>
        <dbReference type="Pfam" id="PF03235"/>
    </source>
</evidence>
<protein>
    <submittedName>
        <fullName evidence="2">DUF262 domain-containing protein</fullName>
    </submittedName>
</protein>
<dbReference type="PANTHER" id="PTHR39639:SF1">
    <property type="entry name" value="DUF262 DOMAIN-CONTAINING PROTEIN"/>
    <property type="match status" value="1"/>
</dbReference>